<accession>A0A8H6HVD1</accession>
<dbReference type="AlphaFoldDB" id="A0A8H6HVD1"/>
<proteinExistence type="predicted"/>
<sequence>MRISGLSPRRRIPVHKLDVNEIFDLDTPCAVFRFTLPAHSAILNKYDTSQYVGLVKMLLCECVRPGGRVLQGVLHGYIEIQLEKRKRGSAGMQALRDTIPQGMIPGVLAANPAHTFAQSFILYAPLPEPGFHGPLSIEHSSQLRLGINHRITIASIPAVCQEFRLMWASGELEVRCGCAQRAPFRWRQNKRPSTRASDRCHSIAFSAKKDSSWGKSFPYVPLTVQRCLQERCSGVPARVSAGTHKTGVTYMGLEGVTQITQPYRGKREGRMGREATVRAGWRWRL</sequence>
<keyword evidence="2" id="KW-1185">Reference proteome</keyword>
<protein>
    <submittedName>
        <fullName evidence="1">Uncharacterized protein</fullName>
    </submittedName>
</protein>
<name>A0A8H6HVD1_9AGAR</name>
<evidence type="ECO:0000313" key="1">
    <source>
        <dbReference type="EMBL" id="KAF6752543.1"/>
    </source>
</evidence>
<organism evidence="1 2">
    <name type="scientific">Ephemerocybe angulata</name>
    <dbReference type="NCBI Taxonomy" id="980116"/>
    <lineage>
        <taxon>Eukaryota</taxon>
        <taxon>Fungi</taxon>
        <taxon>Dikarya</taxon>
        <taxon>Basidiomycota</taxon>
        <taxon>Agaricomycotina</taxon>
        <taxon>Agaricomycetes</taxon>
        <taxon>Agaricomycetidae</taxon>
        <taxon>Agaricales</taxon>
        <taxon>Agaricineae</taxon>
        <taxon>Psathyrellaceae</taxon>
        <taxon>Ephemerocybe</taxon>
    </lineage>
</organism>
<evidence type="ECO:0000313" key="2">
    <source>
        <dbReference type="Proteomes" id="UP000521943"/>
    </source>
</evidence>
<dbReference type="EMBL" id="JACGCI010000043">
    <property type="protein sequence ID" value="KAF6752543.1"/>
    <property type="molecule type" value="Genomic_DNA"/>
</dbReference>
<reference evidence="1 2" key="1">
    <citation type="submission" date="2020-07" db="EMBL/GenBank/DDBJ databases">
        <title>Comparative genomics of pyrophilous fungi reveals a link between fire events and developmental genes.</title>
        <authorList>
            <consortium name="DOE Joint Genome Institute"/>
            <person name="Steindorff A.S."/>
            <person name="Carver A."/>
            <person name="Calhoun S."/>
            <person name="Stillman K."/>
            <person name="Liu H."/>
            <person name="Lipzen A."/>
            <person name="Pangilinan J."/>
            <person name="Labutti K."/>
            <person name="Bruns T.D."/>
            <person name="Grigoriev I.V."/>
        </authorList>
    </citation>
    <scope>NUCLEOTIDE SEQUENCE [LARGE SCALE GENOMIC DNA]</scope>
    <source>
        <strain evidence="1 2">CBS 144469</strain>
    </source>
</reference>
<dbReference type="Proteomes" id="UP000521943">
    <property type="component" value="Unassembled WGS sequence"/>
</dbReference>
<comment type="caution">
    <text evidence="1">The sequence shown here is derived from an EMBL/GenBank/DDBJ whole genome shotgun (WGS) entry which is preliminary data.</text>
</comment>
<gene>
    <name evidence="1" type="ORF">DFP72DRAFT_849686</name>
</gene>